<evidence type="ECO:0000259" key="2">
    <source>
        <dbReference type="PROSITE" id="PS00028"/>
    </source>
</evidence>
<protein>
    <recommendedName>
        <fullName evidence="2">C2H2-type domain-containing protein</fullName>
    </recommendedName>
</protein>
<name>G7DWX7_MIXOS</name>
<feature type="domain" description="C2H2-type" evidence="2">
    <location>
        <begin position="61"/>
        <end position="82"/>
    </location>
</feature>
<dbReference type="STRING" id="764103.G7DWX7"/>
<dbReference type="PROSITE" id="PS00028">
    <property type="entry name" value="ZINC_FINGER_C2H2_1"/>
    <property type="match status" value="1"/>
</dbReference>
<dbReference type="AlphaFoldDB" id="G7DWX7"/>
<dbReference type="EMBL" id="BABT02000054">
    <property type="protein sequence ID" value="GAA95074.1"/>
    <property type="molecule type" value="Genomic_DNA"/>
</dbReference>
<reference evidence="3 4" key="2">
    <citation type="journal article" date="2012" name="Open Biol.">
        <title>Characteristics of nucleosomes and linker DNA regions on the genome of the basidiomycete Mixia osmundae revealed by mono- and dinucleosome mapping.</title>
        <authorList>
            <person name="Nishida H."/>
            <person name="Kondo S."/>
            <person name="Matsumoto T."/>
            <person name="Suzuki Y."/>
            <person name="Yoshikawa H."/>
            <person name="Taylor T.D."/>
            <person name="Sugiyama J."/>
        </authorList>
    </citation>
    <scope>NUCLEOTIDE SEQUENCE [LARGE SCALE GENOMIC DNA]</scope>
    <source>
        <strain evidence="4">CBS 9802 / IAM 14324 / JCM 22182 / KY 12970</strain>
    </source>
</reference>
<dbReference type="RefSeq" id="XP_014566683.1">
    <property type="nucleotide sequence ID" value="XM_014711197.1"/>
</dbReference>
<dbReference type="eggNOG" id="KOG4173">
    <property type="taxonomic scope" value="Eukaryota"/>
</dbReference>
<dbReference type="OMA" id="YNFNIIY"/>
<gene>
    <name evidence="3" type="primary">Mo01729</name>
    <name evidence="3" type="ORF">E5Q_01729</name>
</gene>
<dbReference type="InParanoid" id="G7DWX7"/>
<dbReference type="PANTHER" id="PTHR21354:SF0">
    <property type="entry name" value="ZINC FINGER PROTEIN 511"/>
    <property type="match status" value="1"/>
</dbReference>
<dbReference type="Proteomes" id="UP000009131">
    <property type="component" value="Unassembled WGS sequence"/>
</dbReference>
<feature type="region of interest" description="Disordered" evidence="1">
    <location>
        <begin position="1"/>
        <end position="21"/>
    </location>
</feature>
<keyword evidence="4" id="KW-1185">Reference proteome</keyword>
<evidence type="ECO:0000313" key="4">
    <source>
        <dbReference type="Proteomes" id="UP000009131"/>
    </source>
</evidence>
<dbReference type="SMART" id="SM00355">
    <property type="entry name" value="ZnF_C2H2"/>
    <property type="match status" value="3"/>
</dbReference>
<dbReference type="HOGENOM" id="CLU_092647_3_2_1"/>
<reference evidence="3 4" key="1">
    <citation type="journal article" date="2011" name="J. Gen. Appl. Microbiol.">
        <title>Draft genome sequencing of the enigmatic basidiomycete Mixia osmundae.</title>
        <authorList>
            <person name="Nishida H."/>
            <person name="Nagatsuka Y."/>
            <person name="Sugiyama J."/>
        </authorList>
    </citation>
    <scope>NUCLEOTIDE SEQUENCE [LARGE SCALE GENOMIC DNA]</scope>
    <source>
        <strain evidence="4">CBS 9802 / IAM 14324 / JCM 22182 / KY 12970</strain>
    </source>
</reference>
<proteinExistence type="predicted"/>
<accession>G7DWX7</accession>
<organism evidence="3 4">
    <name type="scientific">Mixia osmundae (strain CBS 9802 / IAM 14324 / JCM 22182 / KY 12970)</name>
    <dbReference type="NCBI Taxonomy" id="764103"/>
    <lineage>
        <taxon>Eukaryota</taxon>
        <taxon>Fungi</taxon>
        <taxon>Dikarya</taxon>
        <taxon>Basidiomycota</taxon>
        <taxon>Pucciniomycotina</taxon>
        <taxon>Mixiomycetes</taxon>
        <taxon>Mixiales</taxon>
        <taxon>Mixiaceae</taxon>
        <taxon>Mixia</taxon>
    </lineage>
</organism>
<sequence length="148" mass="17109">MSKRRASDDDEEPASDHDKLARASPVQAQTYFCMVPSCGVRTPFGSAELASHHRQRHAHICHECRKTFPDEHFLSLHLTERHDTMTMLKRERGDKTFACFQAACKHVSQTPKQREVHLIEEHQYPRDFLFSLPLRGMAGRQSLLRGQQ</sequence>
<evidence type="ECO:0000313" key="3">
    <source>
        <dbReference type="EMBL" id="GAA95074.1"/>
    </source>
</evidence>
<dbReference type="InterPro" id="IPR013087">
    <property type="entry name" value="Znf_C2H2_type"/>
</dbReference>
<dbReference type="PANTHER" id="PTHR21354">
    <property type="entry name" value="ZINC FINGER PROTEIN 511"/>
    <property type="match status" value="1"/>
</dbReference>
<evidence type="ECO:0000256" key="1">
    <source>
        <dbReference type="SAM" id="MobiDB-lite"/>
    </source>
</evidence>
<comment type="caution">
    <text evidence="3">The sequence shown here is derived from an EMBL/GenBank/DDBJ whole genome shotgun (WGS) entry which is preliminary data.</text>
</comment>
<dbReference type="InterPro" id="IPR039258">
    <property type="entry name" value="ZNF511"/>
</dbReference>
<dbReference type="OrthoDB" id="18440at2759"/>